<organism evidence="1 2">
    <name type="scientific">Streptomyces microflavus</name>
    <name type="common">Streptomyces lipmanii</name>
    <dbReference type="NCBI Taxonomy" id="1919"/>
    <lineage>
        <taxon>Bacteria</taxon>
        <taxon>Bacillati</taxon>
        <taxon>Actinomycetota</taxon>
        <taxon>Actinomycetes</taxon>
        <taxon>Kitasatosporales</taxon>
        <taxon>Streptomycetaceae</taxon>
        <taxon>Streptomyces</taxon>
    </lineage>
</organism>
<reference evidence="1 2" key="1">
    <citation type="submission" date="2020-06" db="EMBL/GenBank/DDBJ databases">
        <title>Genome mining for natural products.</title>
        <authorList>
            <person name="Zhang B."/>
            <person name="Shi J."/>
            <person name="Ge H."/>
        </authorList>
    </citation>
    <scope>NUCLEOTIDE SEQUENCE [LARGE SCALE GENOMIC DNA]</scope>
    <source>
        <strain evidence="1 2">NA06532</strain>
    </source>
</reference>
<accession>A0A7H8MY58</accession>
<dbReference type="GeneID" id="87636292"/>
<dbReference type="EMBL" id="CP054926">
    <property type="protein sequence ID" value="QKW47146.1"/>
    <property type="molecule type" value="Genomic_DNA"/>
</dbReference>
<name>A0A7H8MY58_STRMI</name>
<evidence type="ECO:0000313" key="2">
    <source>
        <dbReference type="Proteomes" id="UP000509345"/>
    </source>
</evidence>
<dbReference type="Proteomes" id="UP000509345">
    <property type="component" value="Chromosome"/>
</dbReference>
<dbReference type="RefSeq" id="WP_176145293.1">
    <property type="nucleotide sequence ID" value="NZ_CP054926.1"/>
</dbReference>
<dbReference type="AlphaFoldDB" id="A0A7H8MY58"/>
<evidence type="ECO:0000313" key="1">
    <source>
        <dbReference type="EMBL" id="QKW47146.1"/>
    </source>
</evidence>
<sequence>MNLPSGVPVFKLRDAIAEALWGHVKANRLAAVCAYLGLAPQGAEEDPYNSKRGYVLARLEDKSLPDLMEIARRVIEEYGDDDLQQLLAQLGLQGVSGELKNLIFAADGPKPQIVLPDSISNTIRIVKNEQYCLVYDQPLEGRGLSWQDLVTWWVRQHPEYADDPTQARISLRDRLRRSLGDNGAELLVFDTYVKLGFDLPALIPQVYLHYDPYSMSELGGARRLARQRMDFLLLMNHRTRAVIEIDGIQHYARPAGRAAGQRPDTDWLADPGRYASMVTEDRELTLQGYEVYRIGGHELCDAAAPEMLTVFFERLLRRHDHTDPS</sequence>
<proteinExistence type="predicted"/>
<evidence type="ECO:0008006" key="3">
    <source>
        <dbReference type="Google" id="ProtNLM"/>
    </source>
</evidence>
<protein>
    <recommendedName>
        <fullName evidence="3">AbiJ-NTD3 domain-containing protein</fullName>
    </recommendedName>
</protein>
<gene>
    <name evidence="1" type="ORF">HUT09_33960</name>
</gene>